<name>A0AAW0FV67_9APHY</name>
<feature type="region of interest" description="Disordered" evidence="1">
    <location>
        <begin position="67"/>
        <end position="137"/>
    </location>
</feature>
<dbReference type="Proteomes" id="UP001385951">
    <property type="component" value="Unassembled WGS sequence"/>
</dbReference>
<keyword evidence="3" id="KW-1185">Reference proteome</keyword>
<feature type="compositionally biased region" description="Low complexity" evidence="1">
    <location>
        <begin position="89"/>
        <end position="104"/>
    </location>
</feature>
<evidence type="ECO:0000256" key="1">
    <source>
        <dbReference type="SAM" id="MobiDB-lite"/>
    </source>
</evidence>
<organism evidence="2 3">
    <name type="scientific">Cerrena zonata</name>
    <dbReference type="NCBI Taxonomy" id="2478898"/>
    <lineage>
        <taxon>Eukaryota</taxon>
        <taxon>Fungi</taxon>
        <taxon>Dikarya</taxon>
        <taxon>Basidiomycota</taxon>
        <taxon>Agaricomycotina</taxon>
        <taxon>Agaricomycetes</taxon>
        <taxon>Polyporales</taxon>
        <taxon>Cerrenaceae</taxon>
        <taxon>Cerrena</taxon>
    </lineage>
</organism>
<evidence type="ECO:0000313" key="2">
    <source>
        <dbReference type="EMBL" id="KAK7681438.1"/>
    </source>
</evidence>
<proteinExistence type="predicted"/>
<gene>
    <name evidence="2" type="ORF">QCA50_015530</name>
</gene>
<comment type="caution">
    <text evidence="2">The sequence shown here is derived from an EMBL/GenBank/DDBJ whole genome shotgun (WGS) entry which is preliminary data.</text>
</comment>
<evidence type="ECO:0000313" key="3">
    <source>
        <dbReference type="Proteomes" id="UP001385951"/>
    </source>
</evidence>
<accession>A0AAW0FV67</accession>
<sequence>MAKPRRADVNMIMADEVKGKEEDSISGLTSGPPSIPSNANAPEPTKKIKQTYPAGLTAAYVGRTSVTTTSVAPRSHSPSESPDVNQVRYGGYADSGSESDSSADLDTGKDDRMTSQVHQSLYHYSPLADTGKEHCQG</sequence>
<reference evidence="2 3" key="1">
    <citation type="submission" date="2022-09" db="EMBL/GenBank/DDBJ databases">
        <authorList>
            <person name="Palmer J.M."/>
        </authorList>
    </citation>
    <scope>NUCLEOTIDE SEQUENCE [LARGE SCALE GENOMIC DNA]</scope>
    <source>
        <strain evidence="2 3">DSM 7382</strain>
    </source>
</reference>
<feature type="compositionally biased region" description="Polar residues" evidence="1">
    <location>
        <begin position="26"/>
        <end position="40"/>
    </location>
</feature>
<feature type="region of interest" description="Disordered" evidence="1">
    <location>
        <begin position="1"/>
        <end position="51"/>
    </location>
</feature>
<dbReference type="EMBL" id="JASBNA010000041">
    <property type="protein sequence ID" value="KAK7681438.1"/>
    <property type="molecule type" value="Genomic_DNA"/>
</dbReference>
<feature type="compositionally biased region" description="Polar residues" evidence="1">
    <location>
        <begin position="67"/>
        <end position="84"/>
    </location>
</feature>
<protein>
    <submittedName>
        <fullName evidence="2">Uncharacterized protein</fullName>
    </submittedName>
</protein>
<dbReference type="AlphaFoldDB" id="A0AAW0FV67"/>